<comment type="similarity">
    <text evidence="2">Belongs to the EAF7 family.</text>
</comment>
<keyword evidence="4" id="KW-0805">Transcription regulation</keyword>
<dbReference type="GO" id="GO:0005634">
    <property type="term" value="C:nucleus"/>
    <property type="evidence" value="ECO:0007669"/>
    <property type="project" value="UniProtKB-SubCell"/>
</dbReference>
<sequence>MAASTDEFLDSVEGEIAFFRAIMRTRPIGRHQNFHIISMRTSIHKDTGHWVNPDHIVLKLKSCYDLDALHAIELEAEALEPTPSPSDELSNHPHFKSEMVFPPPDDSSYEALIEPRRIRQTPSPPSSPEPEPKAKQPSARSKKRERGKSKATLAGLVSGDSDSSALTQESGDEGEGVPVDSVATATDGETVDGEGEDVEMQEVTPEPTTTSTTKGKKRKSSGKRKLTGAAAVNASRAAAKKKAAAAAAAAAKK</sequence>
<dbReference type="PANTHER" id="PTHR13581:SF5">
    <property type="entry name" value="MRG_MORF4L-BINDING PROTEIN"/>
    <property type="match status" value="1"/>
</dbReference>
<dbReference type="InterPro" id="IPR012423">
    <property type="entry name" value="Eaf7/MRGBP"/>
</dbReference>
<keyword evidence="3" id="KW-0156">Chromatin regulator</keyword>
<keyword evidence="6" id="KW-0539">Nucleus</keyword>
<reference evidence="8 9" key="1">
    <citation type="submission" date="2024-01" db="EMBL/GenBank/DDBJ databases">
        <title>A draft genome for a cacao thread blight-causing isolate of Paramarasmius palmivorus.</title>
        <authorList>
            <person name="Baruah I.K."/>
            <person name="Bukari Y."/>
            <person name="Amoako-Attah I."/>
            <person name="Meinhardt L.W."/>
            <person name="Bailey B.A."/>
            <person name="Cohen S.P."/>
        </authorList>
    </citation>
    <scope>NUCLEOTIDE SEQUENCE [LARGE SCALE GENOMIC DNA]</scope>
    <source>
        <strain evidence="8 9">GH-12</strain>
    </source>
</reference>
<comment type="subcellular location">
    <subcellularLocation>
        <location evidence="1">Nucleus</location>
    </subcellularLocation>
</comment>
<comment type="caution">
    <text evidence="8">The sequence shown here is derived from an EMBL/GenBank/DDBJ whole genome shotgun (WGS) entry which is preliminary data.</text>
</comment>
<dbReference type="EMBL" id="JAYKXP010000006">
    <property type="protein sequence ID" value="KAK7056763.1"/>
    <property type="molecule type" value="Genomic_DNA"/>
</dbReference>
<evidence type="ECO:0000313" key="8">
    <source>
        <dbReference type="EMBL" id="KAK7056763.1"/>
    </source>
</evidence>
<gene>
    <name evidence="8" type="ORF">VNI00_002480</name>
</gene>
<organism evidence="8 9">
    <name type="scientific">Paramarasmius palmivorus</name>
    <dbReference type="NCBI Taxonomy" id="297713"/>
    <lineage>
        <taxon>Eukaryota</taxon>
        <taxon>Fungi</taxon>
        <taxon>Dikarya</taxon>
        <taxon>Basidiomycota</taxon>
        <taxon>Agaricomycotina</taxon>
        <taxon>Agaricomycetes</taxon>
        <taxon>Agaricomycetidae</taxon>
        <taxon>Agaricales</taxon>
        <taxon>Marasmiineae</taxon>
        <taxon>Marasmiaceae</taxon>
        <taxon>Paramarasmius</taxon>
    </lineage>
</organism>
<dbReference type="GO" id="GO:0006325">
    <property type="term" value="P:chromatin organization"/>
    <property type="evidence" value="ECO:0007669"/>
    <property type="project" value="UniProtKB-KW"/>
</dbReference>
<evidence type="ECO:0000256" key="4">
    <source>
        <dbReference type="ARBA" id="ARBA00023015"/>
    </source>
</evidence>
<evidence type="ECO:0000256" key="7">
    <source>
        <dbReference type="SAM" id="MobiDB-lite"/>
    </source>
</evidence>
<accession>A0AAW0DWT0</accession>
<evidence type="ECO:0000256" key="6">
    <source>
        <dbReference type="ARBA" id="ARBA00023242"/>
    </source>
</evidence>
<dbReference type="PANTHER" id="PTHR13581">
    <property type="entry name" value="MRG-BINDING PROTEIN"/>
    <property type="match status" value="1"/>
</dbReference>
<name>A0AAW0DWT0_9AGAR</name>
<keyword evidence="9" id="KW-1185">Reference proteome</keyword>
<feature type="compositionally biased region" description="Acidic residues" evidence="7">
    <location>
        <begin position="189"/>
        <end position="200"/>
    </location>
</feature>
<dbReference type="Proteomes" id="UP001383192">
    <property type="component" value="Unassembled WGS sequence"/>
</dbReference>
<feature type="compositionally biased region" description="Basic residues" evidence="7">
    <location>
        <begin position="214"/>
        <end position="226"/>
    </location>
</feature>
<dbReference type="GO" id="GO:0006357">
    <property type="term" value="P:regulation of transcription by RNA polymerase II"/>
    <property type="evidence" value="ECO:0007669"/>
    <property type="project" value="TreeGrafter"/>
</dbReference>
<protein>
    <recommendedName>
        <fullName evidence="10">Chromatin modification-related protein EAF7-domain-containing protein</fullName>
    </recommendedName>
</protein>
<dbReference type="Pfam" id="PF07904">
    <property type="entry name" value="Eaf7"/>
    <property type="match status" value="1"/>
</dbReference>
<feature type="compositionally biased region" description="Basic residues" evidence="7">
    <location>
        <begin position="140"/>
        <end position="149"/>
    </location>
</feature>
<evidence type="ECO:0008006" key="10">
    <source>
        <dbReference type="Google" id="ProtNLM"/>
    </source>
</evidence>
<evidence type="ECO:0000256" key="1">
    <source>
        <dbReference type="ARBA" id="ARBA00004123"/>
    </source>
</evidence>
<keyword evidence="5" id="KW-0804">Transcription</keyword>
<feature type="region of interest" description="Disordered" evidence="7">
    <location>
        <begin position="79"/>
        <end position="235"/>
    </location>
</feature>
<evidence type="ECO:0000256" key="2">
    <source>
        <dbReference type="ARBA" id="ARBA00007117"/>
    </source>
</evidence>
<dbReference type="AlphaFoldDB" id="A0AAW0DWT0"/>
<proteinExistence type="inferred from homology"/>
<evidence type="ECO:0000256" key="3">
    <source>
        <dbReference type="ARBA" id="ARBA00022853"/>
    </source>
</evidence>
<dbReference type="GO" id="GO:0035267">
    <property type="term" value="C:NuA4 histone acetyltransferase complex"/>
    <property type="evidence" value="ECO:0007669"/>
    <property type="project" value="TreeGrafter"/>
</dbReference>
<evidence type="ECO:0000313" key="9">
    <source>
        <dbReference type="Proteomes" id="UP001383192"/>
    </source>
</evidence>
<evidence type="ECO:0000256" key="5">
    <source>
        <dbReference type="ARBA" id="ARBA00023163"/>
    </source>
</evidence>
<feature type="compositionally biased region" description="Polar residues" evidence="7">
    <location>
        <begin position="160"/>
        <end position="169"/>
    </location>
</feature>